<reference evidence="1" key="1">
    <citation type="journal article" date="2021" name="Open Biol.">
        <title>Shared evolutionary footprints suggest mitochondrial oxidative damage underlies multiple complex I losses in fungi.</title>
        <authorList>
            <person name="Schikora-Tamarit M.A."/>
            <person name="Marcet-Houben M."/>
            <person name="Nosek J."/>
            <person name="Gabaldon T."/>
        </authorList>
    </citation>
    <scope>NUCLEOTIDE SEQUENCE</scope>
    <source>
        <strain evidence="1">CBS6075</strain>
    </source>
</reference>
<proteinExistence type="predicted"/>
<name>A0A9P8P7C8_9ASCO</name>
<accession>A0A9P8P7C8</accession>
<reference evidence="1" key="2">
    <citation type="submission" date="2021-01" db="EMBL/GenBank/DDBJ databases">
        <authorList>
            <person name="Schikora-Tamarit M.A."/>
        </authorList>
    </citation>
    <scope>NUCLEOTIDE SEQUENCE</scope>
    <source>
        <strain evidence="1">CBS6075</strain>
    </source>
</reference>
<protein>
    <submittedName>
        <fullName evidence="1">Uncharacterized protein</fullName>
    </submittedName>
</protein>
<keyword evidence="2" id="KW-1185">Reference proteome</keyword>
<comment type="caution">
    <text evidence="1">The sequence shown here is derived from an EMBL/GenBank/DDBJ whole genome shotgun (WGS) entry which is preliminary data.</text>
</comment>
<dbReference type="Proteomes" id="UP000769157">
    <property type="component" value="Unassembled WGS sequence"/>
</dbReference>
<organism evidence="1 2">
    <name type="scientific">Ogataea philodendri</name>
    <dbReference type="NCBI Taxonomy" id="1378263"/>
    <lineage>
        <taxon>Eukaryota</taxon>
        <taxon>Fungi</taxon>
        <taxon>Dikarya</taxon>
        <taxon>Ascomycota</taxon>
        <taxon>Saccharomycotina</taxon>
        <taxon>Pichiomycetes</taxon>
        <taxon>Pichiales</taxon>
        <taxon>Pichiaceae</taxon>
        <taxon>Ogataea</taxon>
    </lineage>
</organism>
<sequence length="71" mass="7489">MSEVTETQPIVGSVSILLYTVGLFEDFSRRVTDSTTGGSSRSIGSFQNGVLLVLGTIAVLNHGASQRSTSR</sequence>
<dbReference type="RefSeq" id="XP_046061528.1">
    <property type="nucleotide sequence ID" value="XM_046205600.1"/>
</dbReference>
<evidence type="ECO:0000313" key="1">
    <source>
        <dbReference type="EMBL" id="KAH3666324.1"/>
    </source>
</evidence>
<dbReference type="GeneID" id="70236478"/>
<dbReference type="AlphaFoldDB" id="A0A9P8P7C8"/>
<gene>
    <name evidence="1" type="ORF">OGAPHI_004513</name>
</gene>
<evidence type="ECO:0000313" key="2">
    <source>
        <dbReference type="Proteomes" id="UP000769157"/>
    </source>
</evidence>
<dbReference type="EMBL" id="JAEUBE010000295">
    <property type="protein sequence ID" value="KAH3666324.1"/>
    <property type="molecule type" value="Genomic_DNA"/>
</dbReference>